<keyword evidence="5 6" id="KW-0676">Redox-active center</keyword>
<comment type="similarity">
    <text evidence="6">Belongs to the HSP33 family.</text>
</comment>
<feature type="disulfide bond" description="Redox-active" evidence="6">
    <location>
        <begin position="233"/>
        <end position="235"/>
    </location>
</feature>
<name>A0ABV9LRN0_9ALTE</name>
<sequence length="304" mass="34253">MNDKLTRFLFEDRAVRGEVVQLQGSYQSVLESYHYPKPIAQLLGELMAAASLLTATLKFKGEVSLQIQSEGAVKYAVINGTHDQRLRGVARWDEGLQELPTEFSSLFKKGVLAITLAPKDKERYQGVVALDKDSLAACLENYFLQSEQLLTKVYLATSLDSAPKAAGMLLQIVPPTSETYQGGDNKDFEHLAMFADTTKSNELLELNPEVLIHRLFNEEDIRLFETQDVLFECDCSKARSAQALQNVAKTELLTMIDEDGDIKMDCQFCHQQYVFDAVDIENIHNDNFDAFNSDGRIDERTLKH</sequence>
<dbReference type="PANTHER" id="PTHR30111">
    <property type="entry name" value="33 KDA CHAPERONIN"/>
    <property type="match status" value="1"/>
</dbReference>
<comment type="PTM">
    <text evidence="6">Under oxidizing conditions two disulfide bonds are formed involving the reactive cysteines. Under reducing conditions zinc is bound to the reactive cysteines and the protein is inactive.</text>
</comment>
<keyword evidence="1 6" id="KW-0963">Cytoplasm</keyword>
<dbReference type="SUPFAM" id="SSF118352">
    <property type="entry name" value="HSP33 redox switch-like"/>
    <property type="match status" value="1"/>
</dbReference>
<evidence type="ECO:0000256" key="2">
    <source>
        <dbReference type="ARBA" id="ARBA00022833"/>
    </source>
</evidence>
<evidence type="ECO:0000313" key="8">
    <source>
        <dbReference type="Proteomes" id="UP001595897"/>
    </source>
</evidence>
<gene>
    <name evidence="6 7" type="primary">hslO</name>
    <name evidence="7" type="ORF">ACFO4O_00355</name>
</gene>
<evidence type="ECO:0000256" key="1">
    <source>
        <dbReference type="ARBA" id="ARBA00022490"/>
    </source>
</evidence>
<dbReference type="PANTHER" id="PTHR30111:SF1">
    <property type="entry name" value="33 KDA CHAPERONIN"/>
    <property type="match status" value="1"/>
</dbReference>
<dbReference type="InterPro" id="IPR016153">
    <property type="entry name" value="Heat_shock_Hsp33_N"/>
</dbReference>
<dbReference type="HAMAP" id="MF_00117">
    <property type="entry name" value="HslO"/>
    <property type="match status" value="1"/>
</dbReference>
<evidence type="ECO:0000256" key="3">
    <source>
        <dbReference type="ARBA" id="ARBA00023157"/>
    </source>
</evidence>
<evidence type="ECO:0000256" key="6">
    <source>
        <dbReference type="HAMAP-Rule" id="MF_00117"/>
    </source>
</evidence>
<keyword evidence="3 6" id="KW-1015">Disulfide bond</keyword>
<dbReference type="Gene3D" id="3.90.1280.10">
    <property type="entry name" value="HSP33 redox switch-like"/>
    <property type="match status" value="1"/>
</dbReference>
<dbReference type="Pfam" id="PF01430">
    <property type="entry name" value="HSP33"/>
    <property type="match status" value="1"/>
</dbReference>
<dbReference type="NCBIfam" id="NF001033">
    <property type="entry name" value="PRK00114.1"/>
    <property type="match status" value="1"/>
</dbReference>
<accession>A0ABV9LRN0</accession>
<feature type="disulfide bond" description="Redox-active" evidence="6">
    <location>
        <begin position="266"/>
        <end position="269"/>
    </location>
</feature>
<evidence type="ECO:0000256" key="5">
    <source>
        <dbReference type="ARBA" id="ARBA00023284"/>
    </source>
</evidence>
<dbReference type="RefSeq" id="WP_382405207.1">
    <property type="nucleotide sequence ID" value="NZ_JBHSGU010000001.1"/>
</dbReference>
<reference evidence="8" key="1">
    <citation type="journal article" date="2019" name="Int. J. Syst. Evol. Microbiol.">
        <title>The Global Catalogue of Microorganisms (GCM) 10K type strain sequencing project: providing services to taxonomists for standard genome sequencing and annotation.</title>
        <authorList>
            <consortium name="The Broad Institute Genomics Platform"/>
            <consortium name="The Broad Institute Genome Sequencing Center for Infectious Disease"/>
            <person name="Wu L."/>
            <person name="Ma J."/>
        </authorList>
    </citation>
    <scope>NUCLEOTIDE SEQUENCE [LARGE SCALE GENOMIC DNA]</scope>
    <source>
        <strain evidence="8">KACC 12507</strain>
    </source>
</reference>
<comment type="function">
    <text evidence="6">Redox regulated molecular chaperone. Protects both thermally unfolding and oxidatively damaged proteins from irreversible aggregation. Plays an important role in the bacterial defense system toward oxidative stress.</text>
</comment>
<dbReference type="CDD" id="cd00498">
    <property type="entry name" value="Hsp33"/>
    <property type="match status" value="1"/>
</dbReference>
<keyword evidence="8" id="KW-1185">Reference proteome</keyword>
<dbReference type="SUPFAM" id="SSF64397">
    <property type="entry name" value="Hsp33 domain"/>
    <property type="match status" value="1"/>
</dbReference>
<evidence type="ECO:0000313" key="7">
    <source>
        <dbReference type="EMBL" id="MFC4698608.1"/>
    </source>
</evidence>
<organism evidence="7 8">
    <name type="scientific">Glaciecola siphonariae</name>
    <dbReference type="NCBI Taxonomy" id="521012"/>
    <lineage>
        <taxon>Bacteria</taxon>
        <taxon>Pseudomonadati</taxon>
        <taxon>Pseudomonadota</taxon>
        <taxon>Gammaproteobacteria</taxon>
        <taxon>Alteromonadales</taxon>
        <taxon>Alteromonadaceae</taxon>
        <taxon>Glaciecola</taxon>
    </lineage>
</organism>
<dbReference type="Proteomes" id="UP001595897">
    <property type="component" value="Unassembled WGS sequence"/>
</dbReference>
<dbReference type="InterPro" id="IPR016154">
    <property type="entry name" value="Heat_shock_Hsp33_C"/>
</dbReference>
<comment type="caution">
    <text evidence="7">The sequence shown here is derived from an EMBL/GenBank/DDBJ whole genome shotgun (WGS) entry which is preliminary data.</text>
</comment>
<dbReference type="Gene3D" id="3.55.30.10">
    <property type="entry name" value="Hsp33 domain"/>
    <property type="match status" value="1"/>
</dbReference>
<dbReference type="EMBL" id="JBHSGU010000001">
    <property type="protein sequence ID" value="MFC4698608.1"/>
    <property type="molecule type" value="Genomic_DNA"/>
</dbReference>
<comment type="subcellular location">
    <subcellularLocation>
        <location evidence="6">Cytoplasm</location>
    </subcellularLocation>
</comment>
<protein>
    <recommendedName>
        <fullName evidence="6">33 kDa chaperonin</fullName>
    </recommendedName>
    <alternativeName>
        <fullName evidence="6">Heat shock protein 33 homolog</fullName>
        <shortName evidence="6">HSP33</shortName>
    </alternativeName>
</protein>
<dbReference type="Gene3D" id="1.10.287.480">
    <property type="entry name" value="helix hairpin bin"/>
    <property type="match status" value="1"/>
</dbReference>
<proteinExistence type="inferred from homology"/>
<dbReference type="InterPro" id="IPR000397">
    <property type="entry name" value="Heat_shock_Hsp33"/>
</dbReference>
<keyword evidence="2 6" id="KW-0862">Zinc</keyword>
<dbReference type="InterPro" id="IPR023212">
    <property type="entry name" value="Hsp33_helix_hairpin_bin_dom_sf"/>
</dbReference>
<dbReference type="PIRSF" id="PIRSF005261">
    <property type="entry name" value="Heat_shock_Hsp33"/>
    <property type="match status" value="1"/>
</dbReference>
<evidence type="ECO:0000256" key="4">
    <source>
        <dbReference type="ARBA" id="ARBA00023186"/>
    </source>
</evidence>
<keyword evidence="4 6" id="KW-0143">Chaperone</keyword>